<gene>
    <name evidence="1" type="ORF">H9821_03750</name>
</gene>
<dbReference type="AlphaFoldDB" id="A0A9D1ZST2"/>
<reference evidence="1" key="1">
    <citation type="journal article" date="2021" name="PeerJ">
        <title>Extensive microbial diversity within the chicken gut microbiome revealed by metagenomics and culture.</title>
        <authorList>
            <person name="Gilroy R."/>
            <person name="Ravi A."/>
            <person name="Getino M."/>
            <person name="Pursley I."/>
            <person name="Horton D.L."/>
            <person name="Alikhan N.F."/>
            <person name="Baker D."/>
            <person name="Gharbi K."/>
            <person name="Hall N."/>
            <person name="Watson M."/>
            <person name="Adriaenssens E.M."/>
            <person name="Foster-Nyarko E."/>
            <person name="Jarju S."/>
            <person name="Secka A."/>
            <person name="Antonio M."/>
            <person name="Oren A."/>
            <person name="Chaudhuri R.R."/>
            <person name="La Ragione R."/>
            <person name="Hildebrand F."/>
            <person name="Pallen M.J."/>
        </authorList>
    </citation>
    <scope>NUCLEOTIDE SEQUENCE</scope>
    <source>
        <strain evidence="1">ChiHjej12B11-9195</strain>
    </source>
</reference>
<evidence type="ECO:0000313" key="2">
    <source>
        <dbReference type="Proteomes" id="UP000824134"/>
    </source>
</evidence>
<protein>
    <submittedName>
        <fullName evidence="1">Uncharacterized protein</fullName>
    </submittedName>
</protein>
<accession>A0A9D1ZST2</accession>
<proteinExistence type="predicted"/>
<reference evidence="1" key="2">
    <citation type="submission" date="2021-04" db="EMBL/GenBank/DDBJ databases">
        <authorList>
            <person name="Gilroy R."/>
        </authorList>
    </citation>
    <scope>NUCLEOTIDE SEQUENCE</scope>
    <source>
        <strain evidence="1">ChiHjej12B11-9195</strain>
    </source>
</reference>
<sequence>MEMEKCEICGMGVEDIVYACDGSGREICWDCEEGLAGSVDGFAKYCCGNIYEEGEDVCLSCGDFI</sequence>
<evidence type="ECO:0000313" key="1">
    <source>
        <dbReference type="EMBL" id="HIY94766.1"/>
    </source>
</evidence>
<comment type="caution">
    <text evidence="1">The sequence shown here is derived from an EMBL/GenBank/DDBJ whole genome shotgun (WGS) entry which is preliminary data.</text>
</comment>
<organism evidence="1 2">
    <name type="scientific">Candidatus Rothia avicola</name>
    <dbReference type="NCBI Taxonomy" id="2840478"/>
    <lineage>
        <taxon>Bacteria</taxon>
        <taxon>Bacillati</taxon>
        <taxon>Actinomycetota</taxon>
        <taxon>Actinomycetes</taxon>
        <taxon>Micrococcales</taxon>
        <taxon>Micrococcaceae</taxon>
        <taxon>Rothia</taxon>
    </lineage>
</organism>
<name>A0A9D1ZST2_9MICC</name>
<dbReference type="Proteomes" id="UP000824134">
    <property type="component" value="Unassembled WGS sequence"/>
</dbReference>
<dbReference type="EMBL" id="DXCN01000033">
    <property type="protein sequence ID" value="HIY94766.1"/>
    <property type="molecule type" value="Genomic_DNA"/>
</dbReference>